<accession>A0A0G2Z9I3</accession>
<protein>
    <recommendedName>
        <fullName evidence="3">VanZ-like domain-containing protein</fullName>
    </recommendedName>
</protein>
<gene>
    <name evidence="1" type="ORF">IX53_02580</name>
</gene>
<dbReference type="AlphaFoldDB" id="A0A0G2Z9I3"/>
<sequence>MKSLFFIVVFLLLVSSCLGAKNYDKYLHFSVSFTAYGLSSYILEDIGGLLFTLSIGIGKEVRDCFSPSGSAEFEDLLADIAGITMGYLFAKSTSPRPLLIFYLVF</sequence>
<evidence type="ECO:0000313" key="1">
    <source>
        <dbReference type="EMBL" id="AKI98217.1"/>
    </source>
</evidence>
<dbReference type="PATRIC" id="fig|1330330.3.peg.524"/>
<dbReference type="EMBL" id="CP011232">
    <property type="protein sequence ID" value="AKI98217.1"/>
    <property type="molecule type" value="Genomic_DNA"/>
</dbReference>
<dbReference type="STRING" id="1330330.IX53_02580"/>
<dbReference type="KEGG" id="kpf:IX53_02580"/>
<organism evidence="1 2">
    <name type="scientific">Kosmotoga pacifica</name>
    <dbReference type="NCBI Taxonomy" id="1330330"/>
    <lineage>
        <taxon>Bacteria</taxon>
        <taxon>Thermotogati</taxon>
        <taxon>Thermotogota</taxon>
        <taxon>Thermotogae</taxon>
        <taxon>Kosmotogales</taxon>
        <taxon>Kosmotogaceae</taxon>
        <taxon>Kosmotoga</taxon>
    </lineage>
</organism>
<keyword evidence="2" id="KW-1185">Reference proteome</keyword>
<dbReference type="RefSeq" id="WP_047755383.1">
    <property type="nucleotide sequence ID" value="NZ_CAJUHA010000004.1"/>
</dbReference>
<evidence type="ECO:0008006" key="3">
    <source>
        <dbReference type="Google" id="ProtNLM"/>
    </source>
</evidence>
<proteinExistence type="predicted"/>
<evidence type="ECO:0000313" key="2">
    <source>
        <dbReference type="Proteomes" id="UP000035159"/>
    </source>
</evidence>
<reference evidence="1 2" key="1">
    <citation type="submission" date="2015-04" db="EMBL/GenBank/DDBJ databases">
        <title>Complete Genome Sequence of Kosmotoga pacifica SLHLJ1.</title>
        <authorList>
            <person name="Jiang L.J."/>
            <person name="Shao Z.Z."/>
            <person name="Jebbar M."/>
        </authorList>
    </citation>
    <scope>NUCLEOTIDE SEQUENCE [LARGE SCALE GENOMIC DNA]</scope>
    <source>
        <strain evidence="1 2">SLHLJ1</strain>
    </source>
</reference>
<name>A0A0G2Z9I3_9BACT</name>
<dbReference type="Proteomes" id="UP000035159">
    <property type="component" value="Chromosome"/>
</dbReference>
<dbReference type="OrthoDB" id="48631at2"/>
<dbReference type="PROSITE" id="PS51257">
    <property type="entry name" value="PROKAR_LIPOPROTEIN"/>
    <property type="match status" value="1"/>
</dbReference>